<evidence type="ECO:0000256" key="1">
    <source>
        <dbReference type="SAM" id="SignalP"/>
    </source>
</evidence>
<name>A0A2T3BF34_AMORE</name>
<accession>A0A2T3BF34</accession>
<keyword evidence="3" id="KW-1185">Reference proteome</keyword>
<dbReference type="InParanoid" id="A0A2T3BF34"/>
<organism evidence="2 3">
    <name type="scientific">Amorphotheca resinae ATCC 22711</name>
    <dbReference type="NCBI Taxonomy" id="857342"/>
    <lineage>
        <taxon>Eukaryota</taxon>
        <taxon>Fungi</taxon>
        <taxon>Dikarya</taxon>
        <taxon>Ascomycota</taxon>
        <taxon>Pezizomycotina</taxon>
        <taxon>Leotiomycetes</taxon>
        <taxon>Helotiales</taxon>
        <taxon>Amorphothecaceae</taxon>
        <taxon>Amorphotheca</taxon>
    </lineage>
</organism>
<proteinExistence type="predicted"/>
<feature type="signal peptide" evidence="1">
    <location>
        <begin position="1"/>
        <end position="24"/>
    </location>
</feature>
<dbReference type="Proteomes" id="UP000241818">
    <property type="component" value="Unassembled WGS sequence"/>
</dbReference>
<sequence length="131" mass="15528">MVICFCLFLFFSFSFMNVGYRTRAQVYLTQIIPFFINQKRHKEKRRGKNATPEKMPQMSACLPYTRTLDFRVRPRRANRQQPGYLVLCLVVKEKVKKIVRSEQGSSLIRWYSCTEKVGMVCENKRKPIVSH</sequence>
<dbReference type="RefSeq" id="XP_024725555.1">
    <property type="nucleotide sequence ID" value="XM_024863422.1"/>
</dbReference>
<reference evidence="2 3" key="1">
    <citation type="journal article" date="2018" name="New Phytol.">
        <title>Comparative genomics and transcriptomics depict ericoid mycorrhizal fungi as versatile saprotrophs and plant mutualists.</title>
        <authorList>
            <person name="Martino E."/>
            <person name="Morin E."/>
            <person name="Grelet G.A."/>
            <person name="Kuo A."/>
            <person name="Kohler A."/>
            <person name="Daghino S."/>
            <person name="Barry K.W."/>
            <person name="Cichocki N."/>
            <person name="Clum A."/>
            <person name="Dockter R.B."/>
            <person name="Hainaut M."/>
            <person name="Kuo R.C."/>
            <person name="LaButti K."/>
            <person name="Lindahl B.D."/>
            <person name="Lindquist E.A."/>
            <person name="Lipzen A."/>
            <person name="Khouja H.R."/>
            <person name="Magnuson J."/>
            <person name="Murat C."/>
            <person name="Ohm R.A."/>
            <person name="Singer S.W."/>
            <person name="Spatafora J.W."/>
            <person name="Wang M."/>
            <person name="Veneault-Fourrey C."/>
            <person name="Henrissat B."/>
            <person name="Grigoriev I.V."/>
            <person name="Martin F.M."/>
            <person name="Perotto S."/>
        </authorList>
    </citation>
    <scope>NUCLEOTIDE SEQUENCE [LARGE SCALE GENOMIC DNA]</scope>
    <source>
        <strain evidence="2 3">ATCC 22711</strain>
    </source>
</reference>
<keyword evidence="1" id="KW-0732">Signal</keyword>
<gene>
    <name evidence="2" type="ORF">M430DRAFT_162212</name>
</gene>
<evidence type="ECO:0008006" key="4">
    <source>
        <dbReference type="Google" id="ProtNLM"/>
    </source>
</evidence>
<evidence type="ECO:0000313" key="2">
    <source>
        <dbReference type="EMBL" id="PSS28030.1"/>
    </source>
</evidence>
<evidence type="ECO:0000313" key="3">
    <source>
        <dbReference type="Proteomes" id="UP000241818"/>
    </source>
</evidence>
<dbReference type="AlphaFoldDB" id="A0A2T3BF34"/>
<protein>
    <recommendedName>
        <fullName evidence="4">Secreted protein</fullName>
    </recommendedName>
</protein>
<dbReference type="GeneID" id="36571503"/>
<feature type="chain" id="PRO_5015400453" description="Secreted protein" evidence="1">
    <location>
        <begin position="25"/>
        <end position="131"/>
    </location>
</feature>
<dbReference type="EMBL" id="KZ679006">
    <property type="protein sequence ID" value="PSS28030.1"/>
    <property type="molecule type" value="Genomic_DNA"/>
</dbReference>